<sequence>MEGRRVRRFGMERGRPDTDSDSDTLLPLRRTPNTKSNSNTSSNTNSISSCWYCDYKISILNQPLFRLGRTHSSFFRSWFSVGVGFSLSSLLFVSLGISVADAAYLLVSTVISVSLHELGHALSAASEGIQMDYVAIFIVVLFPGALVAFNYDSLLALPHFSSLRVYCAGIWHNAVVLAVPPLSPLSGYLSPGDIIVSLDGVRINSAQDWTEMSSLINQLALQSMNNSTYVESIRRVNSSKGYCVPDSLLEESKRIKVVENQYSCPDDLAAFVAISCPDTSTFGDGHPNRIEENHCLKAKEVVKFKKCGDGWIRAKAQDDNCVCSQENSCLSPIQTLDMLWVEVSYSSPYSLECLQSGRKSPSGSRTYDFLEPNCGGTFVFVGDITSMASSVRLTAYQPRWAYFSPYLPYVLERMSLCIFHVSLTLALLNSLPLATYLNKSILEHEYASSLKHKAPCLTSRPPCYH</sequence>
<evidence type="ECO:0000256" key="4">
    <source>
        <dbReference type="ARBA" id="ARBA00022989"/>
    </source>
</evidence>
<dbReference type="PANTHER" id="PTHR13325:SF3">
    <property type="entry name" value="MEMBRANE-BOUND TRANSCRIPTION FACTOR SITE-2 PROTEASE"/>
    <property type="match status" value="1"/>
</dbReference>
<evidence type="ECO:0000256" key="5">
    <source>
        <dbReference type="ARBA" id="ARBA00023136"/>
    </source>
</evidence>
<comment type="caution">
    <text evidence="10">The sequence shown here is derived from an EMBL/GenBank/DDBJ whole genome shotgun (WGS) entry which is preliminary data.</text>
</comment>
<evidence type="ECO:0000313" key="11">
    <source>
        <dbReference type="Proteomes" id="UP001187192"/>
    </source>
</evidence>
<dbReference type="GO" id="GO:0031293">
    <property type="term" value="P:membrane protein intracellular domain proteolysis"/>
    <property type="evidence" value="ECO:0007669"/>
    <property type="project" value="TreeGrafter"/>
</dbReference>
<evidence type="ECO:0000313" key="10">
    <source>
        <dbReference type="EMBL" id="GMN62438.1"/>
    </source>
</evidence>
<dbReference type="PRINTS" id="PR01000">
    <property type="entry name" value="SREBPS2PTASE"/>
</dbReference>
<dbReference type="AlphaFoldDB" id="A0AA88DVE6"/>
<reference evidence="10" key="1">
    <citation type="submission" date="2023-07" db="EMBL/GenBank/DDBJ databases">
        <title>draft genome sequence of fig (Ficus carica).</title>
        <authorList>
            <person name="Takahashi T."/>
            <person name="Nishimura K."/>
        </authorList>
    </citation>
    <scope>NUCLEOTIDE SEQUENCE</scope>
</reference>
<dbReference type="EMBL" id="BTGU01000129">
    <property type="protein sequence ID" value="GMN62438.1"/>
    <property type="molecule type" value="Genomic_DNA"/>
</dbReference>
<evidence type="ECO:0000256" key="8">
    <source>
        <dbReference type="SAM" id="Phobius"/>
    </source>
</evidence>
<gene>
    <name evidence="10" type="ORF">TIFTF001_031523</name>
</gene>
<evidence type="ECO:0000259" key="9">
    <source>
        <dbReference type="Pfam" id="PF02163"/>
    </source>
</evidence>
<feature type="compositionally biased region" description="Basic and acidic residues" evidence="7">
    <location>
        <begin position="1"/>
        <end position="18"/>
    </location>
</feature>
<dbReference type="InterPro" id="IPR001193">
    <property type="entry name" value="MBTPS2"/>
</dbReference>
<evidence type="ECO:0000256" key="1">
    <source>
        <dbReference type="ARBA" id="ARBA00004127"/>
    </source>
</evidence>
<keyword evidence="5 8" id="KW-0472">Membrane</keyword>
<comment type="subcellular location">
    <subcellularLocation>
        <location evidence="1">Endomembrane system</location>
        <topology evidence="1">Multi-pass membrane protein</topology>
    </subcellularLocation>
</comment>
<dbReference type="InterPro" id="IPR008915">
    <property type="entry name" value="Peptidase_M50"/>
</dbReference>
<dbReference type="GO" id="GO:0012505">
    <property type="term" value="C:endomembrane system"/>
    <property type="evidence" value="ECO:0007669"/>
    <property type="project" value="UniProtKB-SubCell"/>
</dbReference>
<keyword evidence="3 8" id="KW-0812">Transmembrane</keyword>
<organism evidence="10 11">
    <name type="scientific">Ficus carica</name>
    <name type="common">Common fig</name>
    <dbReference type="NCBI Taxonomy" id="3494"/>
    <lineage>
        <taxon>Eukaryota</taxon>
        <taxon>Viridiplantae</taxon>
        <taxon>Streptophyta</taxon>
        <taxon>Embryophyta</taxon>
        <taxon>Tracheophyta</taxon>
        <taxon>Spermatophyta</taxon>
        <taxon>Magnoliopsida</taxon>
        <taxon>eudicotyledons</taxon>
        <taxon>Gunneridae</taxon>
        <taxon>Pentapetalae</taxon>
        <taxon>rosids</taxon>
        <taxon>fabids</taxon>
        <taxon>Rosales</taxon>
        <taxon>Moraceae</taxon>
        <taxon>Ficeae</taxon>
        <taxon>Ficus</taxon>
    </lineage>
</organism>
<keyword evidence="4 8" id="KW-1133">Transmembrane helix</keyword>
<dbReference type="GO" id="GO:0004222">
    <property type="term" value="F:metalloendopeptidase activity"/>
    <property type="evidence" value="ECO:0007669"/>
    <property type="project" value="InterPro"/>
</dbReference>
<evidence type="ECO:0000256" key="6">
    <source>
        <dbReference type="ARBA" id="ARBA00032658"/>
    </source>
</evidence>
<dbReference type="GO" id="GO:0005737">
    <property type="term" value="C:cytoplasm"/>
    <property type="evidence" value="ECO:0007669"/>
    <property type="project" value="TreeGrafter"/>
</dbReference>
<accession>A0AA88DVE6</accession>
<keyword evidence="11" id="KW-1185">Reference proteome</keyword>
<dbReference type="InterPro" id="IPR036034">
    <property type="entry name" value="PDZ_sf"/>
</dbReference>
<feature type="transmembrane region" description="Helical" evidence="8">
    <location>
        <begin position="74"/>
        <end position="97"/>
    </location>
</feature>
<protein>
    <recommendedName>
        <fullName evidence="6">Endopeptidase S2P</fullName>
    </recommendedName>
</protein>
<evidence type="ECO:0000256" key="7">
    <source>
        <dbReference type="SAM" id="MobiDB-lite"/>
    </source>
</evidence>
<proteinExistence type="inferred from homology"/>
<feature type="transmembrane region" description="Helical" evidence="8">
    <location>
        <begin position="103"/>
        <end position="121"/>
    </location>
</feature>
<dbReference type="Proteomes" id="UP001187192">
    <property type="component" value="Unassembled WGS sequence"/>
</dbReference>
<evidence type="ECO:0000256" key="3">
    <source>
        <dbReference type="ARBA" id="ARBA00022692"/>
    </source>
</evidence>
<comment type="similarity">
    <text evidence="2">Belongs to the peptidase M50A family.</text>
</comment>
<name>A0AA88DVE6_FICCA</name>
<evidence type="ECO:0000256" key="2">
    <source>
        <dbReference type="ARBA" id="ARBA00009989"/>
    </source>
</evidence>
<dbReference type="GO" id="GO:1905897">
    <property type="term" value="P:regulation of response to endoplasmic reticulum stress"/>
    <property type="evidence" value="ECO:0007669"/>
    <property type="project" value="TreeGrafter"/>
</dbReference>
<dbReference type="PANTHER" id="PTHR13325">
    <property type="entry name" value="PROTEASE M50 MEMBRANE-BOUND TRANSCRIPTION FACTOR SITE 2 PROTEASE"/>
    <property type="match status" value="1"/>
</dbReference>
<feature type="domain" description="Peptidase M50" evidence="9">
    <location>
        <begin position="105"/>
        <end position="176"/>
    </location>
</feature>
<dbReference type="Pfam" id="PF02163">
    <property type="entry name" value="Peptidase_M50"/>
    <property type="match status" value="1"/>
</dbReference>
<feature type="region of interest" description="Disordered" evidence="7">
    <location>
        <begin position="1"/>
        <end position="44"/>
    </location>
</feature>
<dbReference type="GO" id="GO:0016020">
    <property type="term" value="C:membrane"/>
    <property type="evidence" value="ECO:0007669"/>
    <property type="project" value="InterPro"/>
</dbReference>
<dbReference type="SUPFAM" id="SSF50156">
    <property type="entry name" value="PDZ domain-like"/>
    <property type="match status" value="1"/>
</dbReference>
<feature type="transmembrane region" description="Helical" evidence="8">
    <location>
        <begin position="133"/>
        <end position="151"/>
    </location>
</feature>
<feature type="compositionally biased region" description="Low complexity" evidence="7">
    <location>
        <begin position="23"/>
        <end position="44"/>
    </location>
</feature>